<dbReference type="AlphaFoldDB" id="A0A7N0T4T3"/>
<dbReference type="Proteomes" id="UP000594263">
    <property type="component" value="Unplaced"/>
</dbReference>
<feature type="region of interest" description="Disordered" evidence="10">
    <location>
        <begin position="542"/>
        <end position="575"/>
    </location>
</feature>
<sequence length="789" mass="87038">MSSENRNKCKKRKREPQISSRRQKDEEDDDDEDDAAAVNADDDGEQDEDYDLQPNPNPSPNPNPVPSLLSRESEVVSGEGERLSSFPPVVRRLVNRFHSSVLNVAALERALERGESRNMPNPPVLENVSYGQLQALSSVPADCLSYGGDDQERAFVITPPAIMEGKGVIKHVRNEQPHVVPMHSDWFSLGTIHRLERQNVPNFFSGRSASLTPEKYMECRNRIVAMYVQNPEKRLLAANCHGLFSGIDPEDVNRIVRFLDNWGIINYCAASSPIRELLNPSSSLREDVDGELHVPSTALKSISSLIKFDKPQCRLKPRDVYASSSNHEDEIPDLDSKIREQLTENRCFHCLQPIPIIYYQSQKEADTLLCSDCFHEGVFVTGHSSIDFVKMDSTKEYNDVDSESWTDQETLLLLEAMEMYNENWNDIADHVGSKSKAQCIIQFIRMPMEGGRLENIDVPKVSMSSDVLPRHPVTESHSKSNGHLTVGTCHSNTDSDSKLPFLSSGNPAMALVSFLAAAVGPRVAAACAHACLAVLCDTDGSVSPSNKNPEDSGHVSGSVPENTHGNVTKSNLQTDEALKLGGRPVSAEKVKSAAEAGLAAAALKAKVFGDHEEREIQRLSANIINHQLKRLELKLKQFAEVETLLMKECEQVEKSRQRLAAERTRIISSRFGAPGMASPPSMLATNLVNNNAGPSRQTVISPTATASQPGINYGNNQMMHPHMSFVPNQQQQHPSQQQMFGFGPRLPLNAIQPPSSVHNVMFNNTSSNSQHNMGHPMLRPVSNANSGLS</sequence>
<dbReference type="GO" id="GO:0005634">
    <property type="term" value="C:nucleus"/>
    <property type="evidence" value="ECO:0007669"/>
    <property type="project" value="UniProtKB-ARBA"/>
</dbReference>
<reference evidence="15" key="1">
    <citation type="submission" date="2021-01" db="UniProtKB">
        <authorList>
            <consortium name="EnsemblPlants"/>
        </authorList>
    </citation>
    <scope>IDENTIFICATION</scope>
</reference>
<dbReference type="Pfam" id="PF00249">
    <property type="entry name" value="Myb_DNA-binding"/>
    <property type="match status" value="1"/>
</dbReference>
<dbReference type="PROSITE" id="PS50090">
    <property type="entry name" value="MYB_LIKE"/>
    <property type="match status" value="1"/>
</dbReference>
<keyword evidence="5" id="KW-0805">Transcription regulation</keyword>
<dbReference type="EnsemblPlants" id="Kaladp0022s0159.1.v1.1">
    <property type="protein sequence ID" value="Kaladp0022s0159.1.v1.1"/>
    <property type="gene ID" value="Kaladp0022s0159.v1.1"/>
</dbReference>
<dbReference type="Pfam" id="PF04433">
    <property type="entry name" value="SWIRM"/>
    <property type="match status" value="1"/>
</dbReference>
<dbReference type="CDD" id="cd00167">
    <property type="entry name" value="SANT"/>
    <property type="match status" value="1"/>
</dbReference>
<feature type="compositionally biased region" description="Polar residues" evidence="10">
    <location>
        <begin position="559"/>
        <end position="574"/>
    </location>
</feature>
<keyword evidence="8" id="KW-0539">Nucleus</keyword>
<dbReference type="FunFam" id="1.10.10.10:FF:000020">
    <property type="entry name" value="SWI/SNF complex subunit SMARCC2 isoform c"/>
    <property type="match status" value="1"/>
</dbReference>
<dbReference type="InterPro" id="IPR007526">
    <property type="entry name" value="SWIRM"/>
</dbReference>
<accession>A0A7N0T4T3</accession>
<keyword evidence="4" id="KW-0862">Zinc</keyword>
<evidence type="ECO:0000256" key="3">
    <source>
        <dbReference type="ARBA" id="ARBA00022771"/>
    </source>
</evidence>
<dbReference type="InterPro" id="IPR017884">
    <property type="entry name" value="SANT_dom"/>
</dbReference>
<evidence type="ECO:0000259" key="13">
    <source>
        <dbReference type="PROSITE" id="PS50934"/>
    </source>
</evidence>
<evidence type="ECO:0000259" key="11">
    <source>
        <dbReference type="PROSITE" id="PS50090"/>
    </source>
</evidence>
<dbReference type="InterPro" id="IPR001005">
    <property type="entry name" value="SANT/Myb"/>
</dbReference>
<organism evidence="15 16">
    <name type="scientific">Kalanchoe fedtschenkoi</name>
    <name type="common">Lavender scallops</name>
    <name type="synonym">South American air plant</name>
    <dbReference type="NCBI Taxonomy" id="63787"/>
    <lineage>
        <taxon>Eukaryota</taxon>
        <taxon>Viridiplantae</taxon>
        <taxon>Streptophyta</taxon>
        <taxon>Embryophyta</taxon>
        <taxon>Tracheophyta</taxon>
        <taxon>Spermatophyta</taxon>
        <taxon>Magnoliopsida</taxon>
        <taxon>eudicotyledons</taxon>
        <taxon>Gunneridae</taxon>
        <taxon>Pentapetalae</taxon>
        <taxon>Saxifragales</taxon>
        <taxon>Crassulaceae</taxon>
        <taxon>Kalanchoe</taxon>
    </lineage>
</organism>
<proteinExistence type="predicted"/>
<dbReference type="PANTHER" id="PTHR12802:SF61">
    <property type="entry name" value="SWI_SNF COMPLEX SUBUNIT SWI3C"/>
    <property type="match status" value="1"/>
</dbReference>
<dbReference type="GO" id="GO:0008270">
    <property type="term" value="F:zinc ion binding"/>
    <property type="evidence" value="ECO:0007669"/>
    <property type="project" value="UniProtKB-KW"/>
</dbReference>
<evidence type="ECO:0000256" key="7">
    <source>
        <dbReference type="ARBA" id="ARBA00023163"/>
    </source>
</evidence>
<dbReference type="Gene3D" id="1.10.10.10">
    <property type="entry name" value="Winged helix-like DNA-binding domain superfamily/Winged helix DNA-binding domain"/>
    <property type="match status" value="1"/>
</dbReference>
<feature type="compositionally biased region" description="Basic and acidic residues" evidence="10">
    <location>
        <begin position="71"/>
        <end position="82"/>
    </location>
</feature>
<feature type="domain" description="SWIRM" evidence="13">
    <location>
        <begin position="178"/>
        <end position="276"/>
    </location>
</feature>
<dbReference type="PROSITE" id="PS50934">
    <property type="entry name" value="SWIRM"/>
    <property type="match status" value="1"/>
</dbReference>
<evidence type="ECO:0000256" key="6">
    <source>
        <dbReference type="ARBA" id="ARBA00023125"/>
    </source>
</evidence>
<dbReference type="InterPro" id="IPR009057">
    <property type="entry name" value="Homeodomain-like_sf"/>
</dbReference>
<evidence type="ECO:0000256" key="8">
    <source>
        <dbReference type="ARBA" id="ARBA00023242"/>
    </source>
</evidence>
<evidence type="ECO:0000313" key="15">
    <source>
        <dbReference type="EnsemblPlants" id="Kaladp0022s0159.1.v1.1"/>
    </source>
</evidence>
<feature type="compositionally biased region" description="Acidic residues" evidence="10">
    <location>
        <begin position="26"/>
        <end position="51"/>
    </location>
</feature>
<evidence type="ECO:0008006" key="17">
    <source>
        <dbReference type="Google" id="ProtNLM"/>
    </source>
</evidence>
<feature type="domain" description="Myb-like" evidence="11">
    <location>
        <begin position="397"/>
        <end position="447"/>
    </location>
</feature>
<dbReference type="InterPro" id="IPR036388">
    <property type="entry name" value="WH-like_DNA-bd_sf"/>
</dbReference>
<keyword evidence="16" id="KW-1185">Reference proteome</keyword>
<feature type="domain" description="SANT" evidence="14">
    <location>
        <begin position="400"/>
        <end position="451"/>
    </location>
</feature>
<keyword evidence="7" id="KW-0804">Transcription</keyword>
<dbReference type="Gene3D" id="1.10.10.60">
    <property type="entry name" value="Homeodomain-like"/>
    <property type="match status" value="1"/>
</dbReference>
<dbReference type="Gramene" id="Kaladp0022s0159.1.v1.1">
    <property type="protein sequence ID" value="Kaladp0022s0159.1.v1.1"/>
    <property type="gene ID" value="Kaladp0022s0159.v1.1"/>
</dbReference>
<evidence type="ECO:0000256" key="4">
    <source>
        <dbReference type="ARBA" id="ARBA00022833"/>
    </source>
</evidence>
<evidence type="ECO:0000256" key="2">
    <source>
        <dbReference type="ARBA" id="ARBA00022723"/>
    </source>
</evidence>
<dbReference type="SUPFAM" id="SSF46689">
    <property type="entry name" value="Homeodomain-like"/>
    <property type="match status" value="2"/>
</dbReference>
<dbReference type="PROSITE" id="PS50135">
    <property type="entry name" value="ZF_ZZ_2"/>
    <property type="match status" value="1"/>
</dbReference>
<dbReference type="InterPro" id="IPR000433">
    <property type="entry name" value="Znf_ZZ"/>
</dbReference>
<dbReference type="Pfam" id="PF16495">
    <property type="entry name" value="SWIRM-assoc_1"/>
    <property type="match status" value="1"/>
</dbReference>
<dbReference type="SMART" id="SM00717">
    <property type="entry name" value="SANT"/>
    <property type="match status" value="1"/>
</dbReference>
<keyword evidence="1" id="KW-0217">Developmental protein</keyword>
<evidence type="ECO:0000256" key="10">
    <source>
        <dbReference type="SAM" id="MobiDB-lite"/>
    </source>
</evidence>
<keyword evidence="2" id="KW-0479">Metal-binding</keyword>
<dbReference type="PROSITE" id="PS51293">
    <property type="entry name" value="SANT"/>
    <property type="match status" value="1"/>
</dbReference>
<feature type="domain" description="ZZ-type" evidence="12">
    <location>
        <begin position="342"/>
        <end position="396"/>
    </location>
</feature>
<evidence type="ECO:0000256" key="9">
    <source>
        <dbReference type="PROSITE-ProRule" id="PRU00228"/>
    </source>
</evidence>
<dbReference type="FunFam" id="1.10.10.60:FF:000014">
    <property type="entry name" value="SWI/SNF complex subunit SMARCC2 isoform C"/>
    <property type="match status" value="1"/>
</dbReference>
<dbReference type="OMA" id="DNPDMPG"/>
<evidence type="ECO:0000259" key="14">
    <source>
        <dbReference type="PROSITE" id="PS51293"/>
    </source>
</evidence>
<evidence type="ECO:0000313" key="16">
    <source>
        <dbReference type="Proteomes" id="UP000594263"/>
    </source>
</evidence>
<feature type="compositionally biased region" description="Pro residues" evidence="10">
    <location>
        <begin position="55"/>
        <end position="65"/>
    </location>
</feature>
<evidence type="ECO:0000256" key="5">
    <source>
        <dbReference type="ARBA" id="ARBA00023015"/>
    </source>
</evidence>
<evidence type="ECO:0000256" key="1">
    <source>
        <dbReference type="ARBA" id="ARBA00022473"/>
    </source>
</evidence>
<feature type="region of interest" description="Disordered" evidence="10">
    <location>
        <begin position="1"/>
        <end position="84"/>
    </location>
</feature>
<name>A0A7N0T4T3_KALFE</name>
<protein>
    <recommendedName>
        <fullName evidence="17">SWI/SNF complex subunit SWI3C</fullName>
    </recommendedName>
</protein>
<dbReference type="PANTHER" id="PTHR12802">
    <property type="entry name" value="SWI/SNF COMPLEX-RELATED"/>
    <property type="match status" value="1"/>
</dbReference>
<keyword evidence="6" id="KW-0238">DNA-binding</keyword>
<dbReference type="InterPro" id="IPR032451">
    <property type="entry name" value="SMARCC_C"/>
</dbReference>
<feature type="compositionally biased region" description="Polar residues" evidence="10">
    <location>
        <begin position="479"/>
        <end position="490"/>
    </location>
</feature>
<feature type="region of interest" description="Disordered" evidence="10">
    <location>
        <begin position="765"/>
        <end position="789"/>
    </location>
</feature>
<feature type="region of interest" description="Disordered" evidence="10">
    <location>
        <begin position="471"/>
        <end position="490"/>
    </location>
</feature>
<evidence type="ECO:0000259" key="12">
    <source>
        <dbReference type="PROSITE" id="PS50135"/>
    </source>
</evidence>
<keyword evidence="3 9" id="KW-0863">Zinc-finger</keyword>
<dbReference type="GO" id="GO:0003677">
    <property type="term" value="F:DNA binding"/>
    <property type="evidence" value="ECO:0007669"/>
    <property type="project" value="UniProtKB-KW"/>
</dbReference>